<dbReference type="AlphaFoldDB" id="H2YWA0"/>
<dbReference type="HOGENOM" id="CLU_1437481_0_0_1"/>
<dbReference type="InterPro" id="IPR045180">
    <property type="entry name" value="La_dom_prot"/>
</dbReference>
<feature type="region of interest" description="Disordered" evidence="3">
    <location>
        <begin position="13"/>
        <end position="39"/>
    </location>
</feature>
<dbReference type="PROSITE" id="PS50961">
    <property type="entry name" value="HTH_LA"/>
    <property type="match status" value="1"/>
</dbReference>
<reference evidence="5" key="3">
    <citation type="submission" date="2025-09" db="UniProtKB">
        <authorList>
            <consortium name="Ensembl"/>
        </authorList>
    </citation>
    <scope>IDENTIFICATION</scope>
</reference>
<name>H2YWA0_CIOSA</name>
<feature type="compositionally biased region" description="Low complexity" evidence="3">
    <location>
        <begin position="15"/>
        <end position="39"/>
    </location>
</feature>
<dbReference type="InterPro" id="IPR006630">
    <property type="entry name" value="La_HTH"/>
</dbReference>
<dbReference type="GO" id="GO:0005634">
    <property type="term" value="C:nucleus"/>
    <property type="evidence" value="ECO:0007669"/>
    <property type="project" value="TreeGrafter"/>
</dbReference>
<evidence type="ECO:0000259" key="4">
    <source>
        <dbReference type="PROSITE" id="PS50961"/>
    </source>
</evidence>
<organism evidence="5 6">
    <name type="scientific">Ciona savignyi</name>
    <name type="common">Pacific transparent sea squirt</name>
    <dbReference type="NCBI Taxonomy" id="51511"/>
    <lineage>
        <taxon>Eukaryota</taxon>
        <taxon>Metazoa</taxon>
        <taxon>Chordata</taxon>
        <taxon>Tunicata</taxon>
        <taxon>Ascidiacea</taxon>
        <taxon>Phlebobranchia</taxon>
        <taxon>Cionidae</taxon>
        <taxon>Ciona</taxon>
    </lineage>
</organism>
<dbReference type="PANTHER" id="PTHR22792">
    <property type="entry name" value="LUPUS LA PROTEIN-RELATED"/>
    <property type="match status" value="1"/>
</dbReference>
<dbReference type="Gene3D" id="1.10.10.10">
    <property type="entry name" value="Winged helix-like DNA-binding domain superfamily/Winged helix DNA-binding domain"/>
    <property type="match status" value="1"/>
</dbReference>
<evidence type="ECO:0000313" key="5">
    <source>
        <dbReference type="Ensembl" id="ENSCSAVP00000009611.1"/>
    </source>
</evidence>
<dbReference type="GO" id="GO:0003729">
    <property type="term" value="F:mRNA binding"/>
    <property type="evidence" value="ECO:0007669"/>
    <property type="project" value="TreeGrafter"/>
</dbReference>
<dbReference type="SMART" id="SM00715">
    <property type="entry name" value="LA"/>
    <property type="match status" value="1"/>
</dbReference>
<feature type="domain" description="HTH La-type RNA-binding" evidence="4">
    <location>
        <begin position="69"/>
        <end position="160"/>
    </location>
</feature>
<proteinExistence type="predicted"/>
<evidence type="ECO:0000313" key="6">
    <source>
        <dbReference type="Proteomes" id="UP000007875"/>
    </source>
</evidence>
<dbReference type="InterPro" id="IPR036390">
    <property type="entry name" value="WH_DNA-bd_sf"/>
</dbReference>
<dbReference type="Proteomes" id="UP000007875">
    <property type="component" value="Unassembled WGS sequence"/>
</dbReference>
<dbReference type="Ensembl" id="ENSCSAVT00000009729.1">
    <property type="protein sequence ID" value="ENSCSAVP00000009611.1"/>
    <property type="gene ID" value="ENSCSAVG00000005641.1"/>
</dbReference>
<evidence type="ECO:0000256" key="3">
    <source>
        <dbReference type="SAM" id="MobiDB-lite"/>
    </source>
</evidence>
<dbReference type="PANTHER" id="PTHR22792:SF140">
    <property type="entry name" value="ACHILLES, ISOFORM A"/>
    <property type="match status" value="1"/>
</dbReference>
<dbReference type="InterPro" id="IPR036388">
    <property type="entry name" value="WH-like_DNA-bd_sf"/>
</dbReference>
<dbReference type="eggNOG" id="KOG1855">
    <property type="taxonomic scope" value="Eukaryota"/>
</dbReference>
<keyword evidence="1 2" id="KW-0694">RNA-binding</keyword>
<evidence type="ECO:0000256" key="2">
    <source>
        <dbReference type="PROSITE-ProRule" id="PRU00332"/>
    </source>
</evidence>
<dbReference type="InParanoid" id="H2YWA0"/>
<protein>
    <recommendedName>
        <fullName evidence="4">HTH La-type RNA-binding domain-containing protein</fullName>
    </recommendedName>
</protein>
<evidence type="ECO:0000256" key="1">
    <source>
        <dbReference type="ARBA" id="ARBA00022884"/>
    </source>
</evidence>
<dbReference type="GeneTree" id="ENSGT00940000165636"/>
<keyword evidence="6" id="KW-1185">Reference proteome</keyword>
<dbReference type="Pfam" id="PF05383">
    <property type="entry name" value="La"/>
    <property type="match status" value="1"/>
</dbReference>
<reference evidence="5" key="2">
    <citation type="submission" date="2025-08" db="UniProtKB">
        <authorList>
            <consortium name="Ensembl"/>
        </authorList>
    </citation>
    <scope>IDENTIFICATION</scope>
</reference>
<dbReference type="SUPFAM" id="SSF46785">
    <property type="entry name" value="Winged helix' DNA-binding domain"/>
    <property type="match status" value="1"/>
</dbReference>
<accession>H2YWA0</accession>
<sequence length="189" mass="21033">HILSQDFAPLQSRNSLSSVTPNPSSLSSSSRSSSPFLLSHSDCTRDSGVISTESTDEDIPFLRVERRREIAYEKLLQKIVVAAEETFSDEGLSKDAYLLRQIRRYSQGFVSMKLVASVKAIKKLTRDYNTVVLALRKSCKLEINEAGTKVRRKEQIPEKFLRIIKDPTSLVVIGLSESDAKLEGGSAQV</sequence>
<reference evidence="6" key="1">
    <citation type="submission" date="2003-08" db="EMBL/GenBank/DDBJ databases">
        <authorList>
            <person name="Birren B."/>
            <person name="Nusbaum C."/>
            <person name="Abebe A."/>
            <person name="Abouelleil A."/>
            <person name="Adekoya E."/>
            <person name="Ait-zahra M."/>
            <person name="Allen N."/>
            <person name="Allen T."/>
            <person name="An P."/>
            <person name="Anderson M."/>
            <person name="Anderson S."/>
            <person name="Arachchi H."/>
            <person name="Armbruster J."/>
            <person name="Bachantsang P."/>
            <person name="Baldwin J."/>
            <person name="Barry A."/>
            <person name="Bayul T."/>
            <person name="Blitshsteyn B."/>
            <person name="Bloom T."/>
            <person name="Blye J."/>
            <person name="Boguslavskiy L."/>
            <person name="Borowsky M."/>
            <person name="Boukhgalter B."/>
            <person name="Brunache A."/>
            <person name="Butler J."/>
            <person name="Calixte N."/>
            <person name="Calvo S."/>
            <person name="Camarata J."/>
            <person name="Campo K."/>
            <person name="Chang J."/>
            <person name="Cheshatsang Y."/>
            <person name="Citroen M."/>
            <person name="Collymore A."/>
            <person name="Considine T."/>
            <person name="Cook A."/>
            <person name="Cooke P."/>
            <person name="Corum B."/>
            <person name="Cuomo C."/>
            <person name="David R."/>
            <person name="Dawoe T."/>
            <person name="Degray S."/>
            <person name="Dodge S."/>
            <person name="Dooley K."/>
            <person name="Dorje P."/>
            <person name="Dorjee K."/>
            <person name="Dorris L."/>
            <person name="Duffey N."/>
            <person name="Dupes A."/>
            <person name="Elkins T."/>
            <person name="Engels R."/>
            <person name="Erickson J."/>
            <person name="Farina A."/>
            <person name="Faro S."/>
            <person name="Ferreira P."/>
            <person name="Fischer H."/>
            <person name="Fitzgerald M."/>
            <person name="Foley K."/>
            <person name="Gage D."/>
            <person name="Galagan J."/>
            <person name="Gearin G."/>
            <person name="Gnerre S."/>
            <person name="Gnirke A."/>
            <person name="Goyette A."/>
            <person name="Graham J."/>
            <person name="Grandbois E."/>
            <person name="Gyaltsen K."/>
            <person name="Hafez N."/>
            <person name="Hagopian D."/>
            <person name="Hagos B."/>
            <person name="Hall J."/>
            <person name="Hatcher B."/>
            <person name="Heller A."/>
            <person name="Higgins H."/>
            <person name="Honan T."/>
            <person name="Horn A."/>
            <person name="Houde N."/>
            <person name="Hughes L."/>
            <person name="Hulme W."/>
            <person name="Husby E."/>
            <person name="Iliev I."/>
            <person name="Jaffe D."/>
            <person name="Jones C."/>
            <person name="Kamal M."/>
            <person name="Kamat A."/>
            <person name="Kamvysselis M."/>
            <person name="Karlsson E."/>
            <person name="Kells C."/>
            <person name="Kieu A."/>
            <person name="Kisner P."/>
            <person name="Kodira C."/>
            <person name="Kulbokas E."/>
            <person name="Labutti K."/>
            <person name="Lama D."/>
            <person name="Landers T."/>
            <person name="Leger J."/>
            <person name="Levine S."/>
            <person name="Lewis D."/>
            <person name="Lewis T."/>
            <person name="Lindblad-toh K."/>
            <person name="Liu X."/>
            <person name="Lokyitsang T."/>
            <person name="Lokyitsang Y."/>
            <person name="Lucien O."/>
            <person name="Lui A."/>
            <person name="Ma L.J."/>
            <person name="Mabbitt R."/>
            <person name="Macdonald J."/>
            <person name="Maclean C."/>
            <person name="Major J."/>
            <person name="Manning J."/>
            <person name="Marabella R."/>
            <person name="Maru K."/>
            <person name="Matthews C."/>
            <person name="Mauceli E."/>
            <person name="Mccarthy M."/>
            <person name="Mcdonough S."/>
            <person name="Mcghee T."/>
            <person name="Meldrim J."/>
            <person name="Meneus L."/>
            <person name="Mesirov J."/>
            <person name="Mihalev A."/>
            <person name="Mihova T."/>
            <person name="Mikkelsen T."/>
            <person name="Mlenga V."/>
            <person name="Moru K."/>
            <person name="Mozes J."/>
            <person name="Mulrain L."/>
            <person name="Munson G."/>
            <person name="Naylor J."/>
            <person name="Newes C."/>
            <person name="Nguyen C."/>
            <person name="Nguyen N."/>
            <person name="Nguyen T."/>
            <person name="Nicol R."/>
            <person name="Nielsen C."/>
            <person name="Nizzari M."/>
            <person name="Norbu C."/>
            <person name="Norbu N."/>
            <person name="O'donnell P."/>
            <person name="Okoawo O."/>
            <person name="O'leary S."/>
            <person name="Omotosho B."/>
            <person name="O'neill K."/>
            <person name="Osman S."/>
            <person name="Parker S."/>
            <person name="Perrin D."/>
            <person name="Phunkhang P."/>
            <person name="Piqani B."/>
            <person name="Purcell S."/>
            <person name="Rachupka T."/>
            <person name="Ramasamy U."/>
            <person name="Rameau R."/>
            <person name="Ray V."/>
            <person name="Raymond C."/>
            <person name="Retta R."/>
            <person name="Richardson S."/>
            <person name="Rise C."/>
            <person name="Rodriguez J."/>
            <person name="Rogers J."/>
            <person name="Rogov P."/>
            <person name="Rutman M."/>
            <person name="Schupbach R."/>
            <person name="Seaman C."/>
            <person name="Settipalli S."/>
            <person name="Sharpe T."/>
            <person name="Sheridan J."/>
            <person name="Sherpa N."/>
            <person name="Shi J."/>
            <person name="Smirnov S."/>
            <person name="Smith C."/>
            <person name="Sougnez C."/>
            <person name="Spencer B."/>
            <person name="Stalker J."/>
            <person name="Stange-thomann N."/>
            <person name="Stavropoulos S."/>
            <person name="Stetson K."/>
            <person name="Stone C."/>
            <person name="Stone S."/>
            <person name="Stubbs M."/>
            <person name="Talamas J."/>
            <person name="Tchuinga P."/>
            <person name="Tenzing P."/>
            <person name="Tesfaye S."/>
            <person name="Theodore J."/>
            <person name="Thoulutsang Y."/>
            <person name="Topham K."/>
            <person name="Towey S."/>
            <person name="Tsamla T."/>
            <person name="Tsomo N."/>
            <person name="Vallee D."/>
            <person name="Vassiliev H."/>
            <person name="Venkataraman V."/>
            <person name="Vinson J."/>
            <person name="Vo A."/>
            <person name="Wade C."/>
            <person name="Wang S."/>
            <person name="Wangchuk T."/>
            <person name="Wangdi T."/>
            <person name="Whittaker C."/>
            <person name="Wilkinson J."/>
            <person name="Wu Y."/>
            <person name="Wyman D."/>
            <person name="Yadav S."/>
            <person name="Yang S."/>
            <person name="Yang X."/>
            <person name="Yeager S."/>
            <person name="Yee E."/>
            <person name="Young G."/>
            <person name="Zainoun J."/>
            <person name="Zembeck L."/>
            <person name="Zimmer A."/>
            <person name="Zody M."/>
            <person name="Lander E."/>
        </authorList>
    </citation>
    <scope>NUCLEOTIDE SEQUENCE [LARGE SCALE GENOMIC DNA]</scope>
</reference>
<dbReference type="OMA" id="WCAIVEY"/>